<protein>
    <submittedName>
        <fullName evidence="1">BAG6</fullName>
    </submittedName>
</protein>
<reference evidence="1" key="2">
    <citation type="journal article" date="2015" name="Data Brief">
        <title>Shoot transcriptome of the giant reed, Arundo donax.</title>
        <authorList>
            <person name="Barrero R.A."/>
            <person name="Guerrero F.D."/>
            <person name="Moolhuijzen P."/>
            <person name="Goolsby J.A."/>
            <person name="Tidwell J."/>
            <person name="Bellgard S.E."/>
            <person name="Bellgard M.I."/>
        </authorList>
    </citation>
    <scope>NUCLEOTIDE SEQUENCE</scope>
    <source>
        <tissue evidence="1">Shoot tissue taken approximately 20 cm above the soil surface</tissue>
    </source>
</reference>
<proteinExistence type="predicted"/>
<reference evidence="1" key="1">
    <citation type="submission" date="2014-09" db="EMBL/GenBank/DDBJ databases">
        <authorList>
            <person name="Magalhaes I.L.F."/>
            <person name="Oliveira U."/>
            <person name="Santos F.R."/>
            <person name="Vidigal T.H.D.A."/>
            <person name="Brescovit A.D."/>
            <person name="Santos A.J."/>
        </authorList>
    </citation>
    <scope>NUCLEOTIDE SEQUENCE</scope>
    <source>
        <tissue evidence="1">Shoot tissue taken approximately 20 cm above the soil surface</tissue>
    </source>
</reference>
<name>A0A0A8Y3E1_ARUDO</name>
<dbReference type="EMBL" id="GBRH01277586">
    <property type="protein sequence ID" value="JAD20309.1"/>
    <property type="molecule type" value="Transcribed_RNA"/>
</dbReference>
<evidence type="ECO:0000313" key="1">
    <source>
        <dbReference type="EMBL" id="JAD20309.1"/>
    </source>
</evidence>
<accession>A0A0A8Y3E1</accession>
<organism evidence="1">
    <name type="scientific">Arundo donax</name>
    <name type="common">Giant reed</name>
    <name type="synonym">Donax arundinaceus</name>
    <dbReference type="NCBI Taxonomy" id="35708"/>
    <lineage>
        <taxon>Eukaryota</taxon>
        <taxon>Viridiplantae</taxon>
        <taxon>Streptophyta</taxon>
        <taxon>Embryophyta</taxon>
        <taxon>Tracheophyta</taxon>
        <taxon>Spermatophyta</taxon>
        <taxon>Magnoliopsida</taxon>
        <taxon>Liliopsida</taxon>
        <taxon>Poales</taxon>
        <taxon>Poaceae</taxon>
        <taxon>PACMAD clade</taxon>
        <taxon>Arundinoideae</taxon>
        <taxon>Arundineae</taxon>
        <taxon>Arundo</taxon>
    </lineage>
</organism>
<dbReference type="AlphaFoldDB" id="A0A0A8Y3E1"/>
<sequence>MDSIEDGSSYSRLASSSTEASTVEVGATVWITLRALSSSSLLLLVQLDSPDGCLHKESSFSCRQISSRATDFLASLTLGCKPWIVSSFRSKFIMVSPMATCSFSVGFLEEASRLSSCLLTPCICSCTSLIFRSLSKGCHLRTSYPLYAD</sequence>